<protein>
    <submittedName>
        <fullName evidence="6">LysR family transcriptional regulator</fullName>
    </submittedName>
</protein>
<dbReference type="Gene3D" id="1.10.10.10">
    <property type="entry name" value="Winged helix-like DNA-binding domain superfamily/Winged helix DNA-binding domain"/>
    <property type="match status" value="1"/>
</dbReference>
<dbReference type="AlphaFoldDB" id="A0AAJ4MXG3"/>
<evidence type="ECO:0000313" key="6">
    <source>
        <dbReference type="EMBL" id="QSX98501.1"/>
    </source>
</evidence>
<name>A0AAJ4MXG3_9BURK</name>
<proteinExistence type="inferred from homology"/>
<organism evidence="6 7">
    <name type="scientific">Janthinobacterium lividum</name>
    <dbReference type="NCBI Taxonomy" id="29581"/>
    <lineage>
        <taxon>Bacteria</taxon>
        <taxon>Pseudomonadati</taxon>
        <taxon>Pseudomonadota</taxon>
        <taxon>Betaproteobacteria</taxon>
        <taxon>Burkholderiales</taxon>
        <taxon>Oxalobacteraceae</taxon>
        <taxon>Janthinobacterium</taxon>
    </lineage>
</organism>
<keyword evidence="3" id="KW-0238">DNA-binding</keyword>
<dbReference type="InterPro" id="IPR036388">
    <property type="entry name" value="WH-like_DNA-bd_sf"/>
</dbReference>
<dbReference type="PROSITE" id="PS50931">
    <property type="entry name" value="HTH_LYSR"/>
    <property type="match status" value="1"/>
</dbReference>
<dbReference type="Gene3D" id="3.40.190.10">
    <property type="entry name" value="Periplasmic binding protein-like II"/>
    <property type="match status" value="2"/>
</dbReference>
<evidence type="ECO:0000313" key="7">
    <source>
        <dbReference type="Proteomes" id="UP000662821"/>
    </source>
</evidence>
<keyword evidence="4" id="KW-0804">Transcription</keyword>
<keyword evidence="2" id="KW-0805">Transcription regulation</keyword>
<dbReference type="InterPro" id="IPR050176">
    <property type="entry name" value="LTTR"/>
</dbReference>
<dbReference type="SUPFAM" id="SSF53850">
    <property type="entry name" value="Periplasmic binding protein-like II"/>
    <property type="match status" value="1"/>
</dbReference>
<dbReference type="InterPro" id="IPR036390">
    <property type="entry name" value="WH_DNA-bd_sf"/>
</dbReference>
<dbReference type="Proteomes" id="UP000662821">
    <property type="component" value="Chromosome"/>
</dbReference>
<sequence length="294" mass="31984">MNLRLSVDALRVFRAVVQTGSMSQAASLLHLSQSAVSWKIKRLEQQLDCQLLARSGGLFGTTDQGAVLLRHAVNILDAHDDAVAHFSPSAMHGRLRIGVTEQISLTDVCAVLSQFSHHHPKVDVQLVVEQSQVLRERFADGVFDVILHQDFAGMAAPADTLLWTETLHWCAATAEQTLPGESVKLITYGPLCFYRRLAEEKLGQAGMAWSVGLECPSVAGVLTAIAAGLGMAVVNERNLGQGVHRHAALERLAPLPRVASLLRINDNLPDPVRDGFCQLLLAALQNKRNDGSRR</sequence>
<feature type="domain" description="HTH lysR-type" evidence="5">
    <location>
        <begin position="1"/>
        <end position="61"/>
    </location>
</feature>
<dbReference type="Pfam" id="PF03466">
    <property type="entry name" value="LysR_substrate"/>
    <property type="match status" value="1"/>
</dbReference>
<dbReference type="GO" id="GO:0003677">
    <property type="term" value="F:DNA binding"/>
    <property type="evidence" value="ECO:0007669"/>
    <property type="project" value="UniProtKB-KW"/>
</dbReference>
<dbReference type="PRINTS" id="PR00039">
    <property type="entry name" value="HTHLYSR"/>
</dbReference>
<dbReference type="RefSeq" id="WP_151094281.1">
    <property type="nucleotide sequence ID" value="NZ_CP071520.1"/>
</dbReference>
<reference evidence="6 7" key="1">
    <citation type="submission" date="2021-03" db="EMBL/GenBank/DDBJ databases">
        <title>Draft genome sequence of Janthinobacterium sp. strain PLB02 isolated from infected primmorphs (Lubomirskia baicalensis).</title>
        <authorList>
            <person name="Chernogor L.I."/>
            <person name="Belikov S.I."/>
            <person name="Petrushin I.S."/>
        </authorList>
    </citation>
    <scope>NUCLEOTIDE SEQUENCE [LARGE SCALE GENOMIC DNA]</scope>
    <source>
        <strain evidence="6 7">PLB02</strain>
    </source>
</reference>
<evidence type="ECO:0000256" key="1">
    <source>
        <dbReference type="ARBA" id="ARBA00009437"/>
    </source>
</evidence>
<dbReference type="InterPro" id="IPR000847">
    <property type="entry name" value="LysR_HTH_N"/>
</dbReference>
<evidence type="ECO:0000256" key="4">
    <source>
        <dbReference type="ARBA" id="ARBA00023163"/>
    </source>
</evidence>
<dbReference type="EMBL" id="CP071520">
    <property type="protein sequence ID" value="QSX98501.1"/>
    <property type="molecule type" value="Genomic_DNA"/>
</dbReference>
<dbReference type="GO" id="GO:0003700">
    <property type="term" value="F:DNA-binding transcription factor activity"/>
    <property type="evidence" value="ECO:0007669"/>
    <property type="project" value="InterPro"/>
</dbReference>
<evidence type="ECO:0000256" key="2">
    <source>
        <dbReference type="ARBA" id="ARBA00023015"/>
    </source>
</evidence>
<gene>
    <name evidence="6" type="ORF">J3P46_11765</name>
</gene>
<dbReference type="PANTHER" id="PTHR30579">
    <property type="entry name" value="TRANSCRIPTIONAL REGULATOR"/>
    <property type="match status" value="1"/>
</dbReference>
<dbReference type="PANTHER" id="PTHR30579:SF7">
    <property type="entry name" value="HTH-TYPE TRANSCRIPTIONAL REGULATOR LRHA-RELATED"/>
    <property type="match status" value="1"/>
</dbReference>
<evidence type="ECO:0000259" key="5">
    <source>
        <dbReference type="PROSITE" id="PS50931"/>
    </source>
</evidence>
<dbReference type="Pfam" id="PF00126">
    <property type="entry name" value="HTH_1"/>
    <property type="match status" value="1"/>
</dbReference>
<dbReference type="InterPro" id="IPR005119">
    <property type="entry name" value="LysR_subst-bd"/>
</dbReference>
<evidence type="ECO:0000256" key="3">
    <source>
        <dbReference type="ARBA" id="ARBA00023125"/>
    </source>
</evidence>
<dbReference type="SUPFAM" id="SSF46785">
    <property type="entry name" value="Winged helix' DNA-binding domain"/>
    <property type="match status" value="1"/>
</dbReference>
<accession>A0AAJ4MXG3</accession>
<dbReference type="FunFam" id="1.10.10.10:FF:000001">
    <property type="entry name" value="LysR family transcriptional regulator"/>
    <property type="match status" value="1"/>
</dbReference>
<comment type="similarity">
    <text evidence="1">Belongs to the LysR transcriptional regulatory family.</text>
</comment>